<dbReference type="InterPro" id="IPR001375">
    <property type="entry name" value="Peptidase_S9_cat"/>
</dbReference>
<dbReference type="PANTHER" id="PTHR42776:SF27">
    <property type="entry name" value="DIPEPTIDYL PEPTIDASE FAMILY MEMBER 6"/>
    <property type="match status" value="1"/>
</dbReference>
<dbReference type="SUPFAM" id="SSF53474">
    <property type="entry name" value="alpha/beta-Hydrolases"/>
    <property type="match status" value="1"/>
</dbReference>
<dbReference type="RefSeq" id="WP_290194218.1">
    <property type="nucleotide sequence ID" value="NZ_CP047654.1"/>
</dbReference>
<dbReference type="InterPro" id="IPR029058">
    <property type="entry name" value="AB_hydrolase_fold"/>
</dbReference>
<dbReference type="SUPFAM" id="SSF82171">
    <property type="entry name" value="DPP6 N-terminal domain-like"/>
    <property type="match status" value="1"/>
</dbReference>
<keyword evidence="4" id="KW-1185">Reference proteome</keyword>
<feature type="domain" description="Peptidase S9 prolyl oligopeptidase catalytic" evidence="2">
    <location>
        <begin position="404"/>
        <end position="604"/>
    </location>
</feature>
<evidence type="ECO:0000259" key="2">
    <source>
        <dbReference type="Pfam" id="PF00326"/>
    </source>
</evidence>
<keyword evidence="3" id="KW-0645">Protease</keyword>
<name>A0ABU1ZX68_9CORY</name>
<accession>A0ABU1ZX68</accession>
<comment type="caution">
    <text evidence="3">The sequence shown here is derived from an EMBL/GenBank/DDBJ whole genome shotgun (WGS) entry which is preliminary data.</text>
</comment>
<dbReference type="Gene3D" id="3.40.50.1820">
    <property type="entry name" value="alpha/beta hydrolase"/>
    <property type="match status" value="1"/>
</dbReference>
<dbReference type="PANTHER" id="PTHR42776">
    <property type="entry name" value="SERINE PEPTIDASE S9 FAMILY MEMBER"/>
    <property type="match status" value="1"/>
</dbReference>
<evidence type="ECO:0000313" key="3">
    <source>
        <dbReference type="EMBL" id="MDR7329455.1"/>
    </source>
</evidence>
<sequence length="611" mass="65896">MALRETFGPSLAPDGAAIAYIVSDGDYPYAMRREILDGGVLGEPRPIPLPVDGPVTRVLHSPSSEFIACEIAPRGSERTETWIVSPLAPDSAPRRLHIDADVKTTLVEWDRRYLAVDAVMADGVTEARSIDPRTNTYRVLDRRTDALLVAAEGGHALMRVGPRGGRELLLVAPDGRWVPLQSPDPGSMTERGVILPSNRSGDDELAIIVCTDHSGERTRVVRLGVNGEQATATEIIANHDADVEEFVISEDASTAAVLWNQGGISALELLSLDEDLNVHVRRSVELPGMVASDLSITDDGTLVALTVQGPNLPRHVEVLRTDFGQAESLDPERSAQLVHRAQTARGPELVYYTASDGLELSGWLYLGTDALAEDGHGLHGPQPVYIHLHGGPENQSRPVHHDILQFLVDHGMTVFTPNIRGSKGQGRSFHHADDRYGRFAAARDVADTAAFLVEAGIADPARVAVGGRSYGGYLSLLVGCLAPGMFAAVVDACGMTSFDTYFQATEPWLASAAYPEYGYPMQDRELLAQISPLNQVEHLDSPVMFIHGDGDTNVPPSESEQMAQALRARGQDPVTLLLEGEGHQFVKPASRERIAGEMVGFFRACGLLDAG</sequence>
<evidence type="ECO:0000256" key="1">
    <source>
        <dbReference type="ARBA" id="ARBA00022801"/>
    </source>
</evidence>
<organism evidence="3 4">
    <name type="scientific">Corynebacterium guangdongense</name>
    <dbReference type="NCBI Taxonomy" id="1783348"/>
    <lineage>
        <taxon>Bacteria</taxon>
        <taxon>Bacillati</taxon>
        <taxon>Actinomycetota</taxon>
        <taxon>Actinomycetes</taxon>
        <taxon>Mycobacteriales</taxon>
        <taxon>Corynebacteriaceae</taxon>
        <taxon>Corynebacterium</taxon>
    </lineage>
</organism>
<dbReference type="EMBL" id="JAVDXZ010000001">
    <property type="protein sequence ID" value="MDR7329455.1"/>
    <property type="molecule type" value="Genomic_DNA"/>
</dbReference>
<proteinExistence type="predicted"/>
<gene>
    <name evidence="3" type="ORF">J2S39_001131</name>
</gene>
<protein>
    <submittedName>
        <fullName evidence="3">Dipeptidyl aminopeptidase/acylaminoacyl peptidase</fullName>
    </submittedName>
</protein>
<reference evidence="3" key="1">
    <citation type="submission" date="2023-07" db="EMBL/GenBank/DDBJ databases">
        <title>Sequencing the genomes of 1000 actinobacteria strains.</title>
        <authorList>
            <person name="Klenk H.-P."/>
        </authorList>
    </citation>
    <scope>NUCLEOTIDE SEQUENCE</scope>
    <source>
        <strain evidence="3">DSM 107476</strain>
    </source>
</reference>
<dbReference type="Pfam" id="PF00326">
    <property type="entry name" value="Peptidase_S9"/>
    <property type="match status" value="1"/>
</dbReference>
<dbReference type="Proteomes" id="UP001180840">
    <property type="component" value="Unassembled WGS sequence"/>
</dbReference>
<dbReference type="GO" id="GO:0004177">
    <property type="term" value="F:aminopeptidase activity"/>
    <property type="evidence" value="ECO:0007669"/>
    <property type="project" value="UniProtKB-KW"/>
</dbReference>
<keyword evidence="3" id="KW-0031">Aminopeptidase</keyword>
<evidence type="ECO:0000313" key="4">
    <source>
        <dbReference type="Proteomes" id="UP001180840"/>
    </source>
</evidence>
<keyword evidence="1" id="KW-0378">Hydrolase</keyword>